<protein>
    <submittedName>
        <fullName evidence="1">Uncharacterized protein</fullName>
    </submittedName>
</protein>
<reference evidence="2" key="1">
    <citation type="submission" date="2015-11" db="EMBL/GenBank/DDBJ databases">
        <authorList>
            <person name="Varghese N."/>
        </authorList>
    </citation>
    <scope>NUCLEOTIDE SEQUENCE [LARGE SCALE GENOMIC DNA]</scope>
    <source>
        <strain evidence="2">DSM 45899</strain>
    </source>
</reference>
<proteinExistence type="predicted"/>
<name>A0A0S4QPL0_9ACTN</name>
<evidence type="ECO:0000313" key="1">
    <source>
        <dbReference type="EMBL" id="CUU57627.1"/>
    </source>
</evidence>
<accession>A0A0S4QPL0</accession>
<sequence length="89" mass="9495">MAGRDVWVDFNDLDVDMRITAYADAVEAGVELTVGARVLVGDDEGNTASATVVVHEVNSPAPDEFTFQVDMSTFSGNAAGRTERDSGRE</sequence>
<dbReference type="EMBL" id="FAOZ01000013">
    <property type="protein sequence ID" value="CUU57627.1"/>
    <property type="molecule type" value="Genomic_DNA"/>
</dbReference>
<gene>
    <name evidence="1" type="ORF">Ga0074812_113125</name>
</gene>
<organism evidence="1 2">
    <name type="scientific">Parafrankia irregularis</name>
    <dbReference type="NCBI Taxonomy" id="795642"/>
    <lineage>
        <taxon>Bacteria</taxon>
        <taxon>Bacillati</taxon>
        <taxon>Actinomycetota</taxon>
        <taxon>Actinomycetes</taxon>
        <taxon>Frankiales</taxon>
        <taxon>Frankiaceae</taxon>
        <taxon>Parafrankia</taxon>
    </lineage>
</organism>
<dbReference type="Proteomes" id="UP000198802">
    <property type="component" value="Unassembled WGS sequence"/>
</dbReference>
<keyword evidence="2" id="KW-1185">Reference proteome</keyword>
<evidence type="ECO:0000313" key="2">
    <source>
        <dbReference type="Proteomes" id="UP000198802"/>
    </source>
</evidence>
<dbReference type="RefSeq" id="WP_131799504.1">
    <property type="nucleotide sequence ID" value="NZ_FAOZ01000013.1"/>
</dbReference>
<dbReference type="AlphaFoldDB" id="A0A0S4QPL0"/>